<accession>A0AA36BNG9</accession>
<feature type="domain" description="EF-hand" evidence="5">
    <location>
        <begin position="152"/>
        <end position="187"/>
    </location>
</feature>
<evidence type="ECO:0000256" key="4">
    <source>
        <dbReference type="SAM" id="MobiDB-lite"/>
    </source>
</evidence>
<evidence type="ECO:0000256" key="3">
    <source>
        <dbReference type="ARBA" id="ARBA00023179"/>
    </source>
</evidence>
<keyword evidence="3" id="KW-0514">Muscle protein</keyword>
<feature type="domain" description="EF-hand" evidence="5">
    <location>
        <begin position="188"/>
        <end position="223"/>
    </location>
</feature>
<evidence type="ECO:0000313" key="6">
    <source>
        <dbReference type="EMBL" id="CAI9737204.1"/>
    </source>
</evidence>
<feature type="region of interest" description="Disordered" evidence="4">
    <location>
        <begin position="1"/>
        <end position="67"/>
    </location>
</feature>
<feature type="domain" description="EF-hand" evidence="5">
    <location>
        <begin position="74"/>
        <end position="109"/>
    </location>
</feature>
<dbReference type="Proteomes" id="UP001162480">
    <property type="component" value="Chromosome 20"/>
</dbReference>
<keyword evidence="7" id="KW-1185">Reference proteome</keyword>
<sequence>MMEEEEVVVVEQEQEEEDEVEEEREEEAEEEADEEEADEDEAEEKKVEVKESLQTKDNMQTKQTESILQKYSESQIKELKESFRLFDKDGDGSISTDELRKVLRDLGQYPSVDEIRQMVQEIDIDGDGRFSFEEFIQFMENMGGITENKEGDDDEELRQAFKMFDKSGTGYICASDLRVVIQCLGEDLTEEEIDEMIAEVDIDGDGRIDFEEFLACMCEDKAGANKE</sequence>
<name>A0AA36BNG9_OCTVU</name>
<feature type="compositionally biased region" description="Basic and acidic residues" evidence="4">
    <location>
        <begin position="43"/>
        <end position="54"/>
    </location>
</feature>
<dbReference type="Gene3D" id="1.10.238.10">
    <property type="entry name" value="EF-hand"/>
    <property type="match status" value="3"/>
</dbReference>
<protein>
    <submittedName>
        <fullName evidence="6">Calmodulin-A-like isoform X1</fullName>
    </submittedName>
</protein>
<dbReference type="CDD" id="cd00051">
    <property type="entry name" value="EFh"/>
    <property type="match status" value="2"/>
</dbReference>
<dbReference type="FunFam" id="1.10.238.10:FF:000001">
    <property type="entry name" value="Calmodulin 1"/>
    <property type="match status" value="1"/>
</dbReference>
<dbReference type="PANTHER" id="PTHR23048:SF0">
    <property type="entry name" value="CALMODULIN LIKE 3"/>
    <property type="match status" value="1"/>
</dbReference>
<feature type="compositionally biased region" description="Polar residues" evidence="4">
    <location>
        <begin position="55"/>
        <end position="67"/>
    </location>
</feature>
<evidence type="ECO:0000256" key="2">
    <source>
        <dbReference type="ARBA" id="ARBA00022837"/>
    </source>
</evidence>
<dbReference type="EMBL" id="OX597833">
    <property type="protein sequence ID" value="CAI9737204.1"/>
    <property type="molecule type" value="Genomic_DNA"/>
</dbReference>
<dbReference type="SUPFAM" id="SSF47473">
    <property type="entry name" value="EF-hand"/>
    <property type="match status" value="1"/>
</dbReference>
<gene>
    <name evidence="6" type="ORF">OCTVUL_1B009123</name>
</gene>
<dbReference type="SMART" id="SM00054">
    <property type="entry name" value="EFh"/>
    <property type="match status" value="4"/>
</dbReference>
<dbReference type="AlphaFoldDB" id="A0AA36BNG9"/>
<dbReference type="InterPro" id="IPR018247">
    <property type="entry name" value="EF_Hand_1_Ca_BS"/>
</dbReference>
<dbReference type="InterPro" id="IPR050230">
    <property type="entry name" value="CALM/Myosin/TropC-like"/>
</dbReference>
<evidence type="ECO:0000259" key="5">
    <source>
        <dbReference type="PROSITE" id="PS50222"/>
    </source>
</evidence>
<keyword evidence="1" id="KW-0677">Repeat</keyword>
<dbReference type="PROSITE" id="PS00018">
    <property type="entry name" value="EF_HAND_1"/>
    <property type="match status" value="3"/>
</dbReference>
<feature type="compositionally biased region" description="Acidic residues" evidence="4">
    <location>
        <begin position="1"/>
        <end position="42"/>
    </location>
</feature>
<dbReference type="InterPro" id="IPR011992">
    <property type="entry name" value="EF-hand-dom_pair"/>
</dbReference>
<feature type="domain" description="EF-hand" evidence="5">
    <location>
        <begin position="110"/>
        <end position="145"/>
    </location>
</feature>
<dbReference type="Pfam" id="PF13499">
    <property type="entry name" value="EF-hand_7"/>
    <property type="match status" value="2"/>
</dbReference>
<dbReference type="GO" id="GO:0016460">
    <property type="term" value="C:myosin II complex"/>
    <property type="evidence" value="ECO:0007669"/>
    <property type="project" value="TreeGrafter"/>
</dbReference>
<dbReference type="InterPro" id="IPR002048">
    <property type="entry name" value="EF_hand_dom"/>
</dbReference>
<organism evidence="6 7">
    <name type="scientific">Octopus vulgaris</name>
    <name type="common">Common octopus</name>
    <dbReference type="NCBI Taxonomy" id="6645"/>
    <lineage>
        <taxon>Eukaryota</taxon>
        <taxon>Metazoa</taxon>
        <taxon>Spiralia</taxon>
        <taxon>Lophotrochozoa</taxon>
        <taxon>Mollusca</taxon>
        <taxon>Cephalopoda</taxon>
        <taxon>Coleoidea</taxon>
        <taxon>Octopodiformes</taxon>
        <taxon>Octopoda</taxon>
        <taxon>Incirrata</taxon>
        <taxon>Octopodidae</taxon>
        <taxon>Octopus</taxon>
    </lineage>
</organism>
<dbReference type="PANTHER" id="PTHR23048">
    <property type="entry name" value="MYOSIN LIGHT CHAIN 1, 3"/>
    <property type="match status" value="1"/>
</dbReference>
<evidence type="ECO:0000313" key="7">
    <source>
        <dbReference type="Proteomes" id="UP001162480"/>
    </source>
</evidence>
<dbReference type="GO" id="GO:0005509">
    <property type="term" value="F:calcium ion binding"/>
    <property type="evidence" value="ECO:0007669"/>
    <property type="project" value="InterPro"/>
</dbReference>
<evidence type="ECO:0000256" key="1">
    <source>
        <dbReference type="ARBA" id="ARBA00022737"/>
    </source>
</evidence>
<keyword evidence="2" id="KW-0106">Calcium</keyword>
<reference evidence="6" key="1">
    <citation type="submission" date="2023-08" db="EMBL/GenBank/DDBJ databases">
        <authorList>
            <person name="Alioto T."/>
            <person name="Alioto T."/>
            <person name="Gomez Garrido J."/>
        </authorList>
    </citation>
    <scope>NUCLEOTIDE SEQUENCE</scope>
</reference>
<dbReference type="PROSITE" id="PS50222">
    <property type="entry name" value="EF_HAND_2"/>
    <property type="match status" value="4"/>
</dbReference>
<proteinExistence type="predicted"/>